<dbReference type="EMBL" id="QGKW02000276">
    <property type="protein sequence ID" value="KAF2608649.1"/>
    <property type="molecule type" value="Genomic_DNA"/>
</dbReference>
<dbReference type="Proteomes" id="UP000712281">
    <property type="component" value="Unassembled WGS sequence"/>
</dbReference>
<dbReference type="AlphaFoldDB" id="A0A8S9LS47"/>
<reference evidence="2" key="1">
    <citation type="submission" date="2019-12" db="EMBL/GenBank/DDBJ databases">
        <title>Genome sequencing and annotation of Brassica cretica.</title>
        <authorList>
            <person name="Studholme D.J."/>
            <person name="Sarris P.F."/>
        </authorList>
    </citation>
    <scope>NUCLEOTIDE SEQUENCE</scope>
    <source>
        <strain evidence="2">PFS-001/15</strain>
        <tissue evidence="2">Leaf</tissue>
    </source>
</reference>
<feature type="compositionally biased region" description="Basic and acidic residues" evidence="1">
    <location>
        <begin position="22"/>
        <end position="54"/>
    </location>
</feature>
<feature type="region of interest" description="Disordered" evidence="1">
    <location>
        <begin position="1"/>
        <end position="54"/>
    </location>
</feature>
<gene>
    <name evidence="2" type="ORF">F2Q68_00044110</name>
</gene>
<evidence type="ECO:0000313" key="3">
    <source>
        <dbReference type="Proteomes" id="UP000712281"/>
    </source>
</evidence>
<sequence length="480" mass="54824">MFGLLMKRKANPKKTHKMPNRRCKEQFKTSRDEVAEPSRFISEEPKGKSENNLEDLKDFSDSLPIFDEYDEELIESLIICEDECDLPSPKSDFMFDDEETNGLTCFEPEHPSSLVLFSQRILRKSHSTTQGLLLGTMRPTDDDLGPIFDEEDKPGPTIEAEAPSVTSIIMENQLCFDPDTTPTPLSTDIQEHCDKIDLINFLPEMFVKISSEDAKRFGFDKVKEFRVSNSIFGNMQGFDHLEKSFELGLQQPVLCARKSFDSFVFKENGFNLSSYRHALITGNLFASTCVLDELMVKTLLEQISPRVKSDFCDSVLKLDIMCVETDKLSHILRALLENCVVLSFDVILVCNAFFEKQSEPLISDSQSELTLLCSDFEKDMHVLKMFNIISCLDTILVQPQKSESIDHAHQPEIWRCMYSRDGAAHGCRCDDHISSQRPRKLDDRISSNQVYDDSEERLLSALQAVEESYIRSTRIPILKI</sequence>
<organism evidence="2 3">
    <name type="scientific">Brassica cretica</name>
    <name type="common">Mustard</name>
    <dbReference type="NCBI Taxonomy" id="69181"/>
    <lineage>
        <taxon>Eukaryota</taxon>
        <taxon>Viridiplantae</taxon>
        <taxon>Streptophyta</taxon>
        <taxon>Embryophyta</taxon>
        <taxon>Tracheophyta</taxon>
        <taxon>Spermatophyta</taxon>
        <taxon>Magnoliopsida</taxon>
        <taxon>eudicotyledons</taxon>
        <taxon>Gunneridae</taxon>
        <taxon>Pentapetalae</taxon>
        <taxon>rosids</taxon>
        <taxon>malvids</taxon>
        <taxon>Brassicales</taxon>
        <taxon>Brassicaceae</taxon>
        <taxon>Brassiceae</taxon>
        <taxon>Brassica</taxon>
    </lineage>
</organism>
<evidence type="ECO:0000313" key="2">
    <source>
        <dbReference type="EMBL" id="KAF2608649.1"/>
    </source>
</evidence>
<evidence type="ECO:0000256" key="1">
    <source>
        <dbReference type="SAM" id="MobiDB-lite"/>
    </source>
</evidence>
<name>A0A8S9LS47_BRACR</name>
<feature type="compositionally biased region" description="Basic residues" evidence="1">
    <location>
        <begin position="1"/>
        <end position="21"/>
    </location>
</feature>
<proteinExistence type="predicted"/>
<comment type="caution">
    <text evidence="2">The sequence shown here is derived from an EMBL/GenBank/DDBJ whole genome shotgun (WGS) entry which is preliminary data.</text>
</comment>
<protein>
    <submittedName>
        <fullName evidence="2">Uncharacterized protein</fullName>
    </submittedName>
</protein>
<accession>A0A8S9LS47</accession>